<evidence type="ECO:0000256" key="2">
    <source>
        <dbReference type="SAM" id="Phobius"/>
    </source>
</evidence>
<reference evidence="3 4" key="1">
    <citation type="submission" date="2012-02" db="EMBL/GenBank/DDBJ databases">
        <title>Shotgun genome sequence of Phaeospirillum photometricum DSM 122.</title>
        <authorList>
            <person name="Duquesne K."/>
            <person name="Sturgis J."/>
        </authorList>
    </citation>
    <scope>NUCLEOTIDE SEQUENCE [LARGE SCALE GENOMIC DNA]</scope>
    <source>
        <strain evidence="4">DSM122</strain>
    </source>
</reference>
<evidence type="ECO:0000313" key="3">
    <source>
        <dbReference type="EMBL" id="CCG08954.1"/>
    </source>
</evidence>
<proteinExistence type="predicted"/>
<feature type="transmembrane region" description="Helical" evidence="2">
    <location>
        <begin position="64"/>
        <end position="86"/>
    </location>
</feature>
<evidence type="ECO:0000256" key="1">
    <source>
        <dbReference type="SAM" id="MobiDB-lite"/>
    </source>
</evidence>
<dbReference type="PATRIC" id="fig|1150469.3.peg.2622"/>
<dbReference type="KEGG" id="rpm:RSPPHO_02328"/>
<keyword evidence="4" id="KW-1185">Reference proteome</keyword>
<keyword evidence="2" id="KW-0472">Membrane</keyword>
<protein>
    <submittedName>
        <fullName evidence="3">Uncharacterized protein</fullName>
    </submittedName>
</protein>
<dbReference type="STRING" id="1150469.RSPPHO_02328"/>
<evidence type="ECO:0000313" key="4">
    <source>
        <dbReference type="Proteomes" id="UP000033220"/>
    </source>
</evidence>
<dbReference type="EMBL" id="HE663493">
    <property type="protein sequence ID" value="CCG08954.1"/>
    <property type="molecule type" value="Genomic_DNA"/>
</dbReference>
<dbReference type="eggNOG" id="COG2165">
    <property type="taxonomic scope" value="Bacteria"/>
</dbReference>
<accession>H6SLT9</accession>
<keyword evidence="2" id="KW-1133">Transmembrane helix</keyword>
<feature type="region of interest" description="Disordered" evidence="1">
    <location>
        <begin position="223"/>
        <end position="261"/>
    </location>
</feature>
<name>H6SLT9_PARPM</name>
<dbReference type="Proteomes" id="UP000033220">
    <property type="component" value="Chromosome DSM 122"/>
</dbReference>
<dbReference type="AlphaFoldDB" id="H6SLT9"/>
<sequence>MAAFSAIRATRPGLVCFWTLGGALPGWSVSKRCERRRKKRKAGEAKPVQTPPFLKTPGERAGTVLLDVALALGLFGLILAGGLRLAPGILEERRRHVTEERLARADLALKGYYLALRTLPCPAAATDPSGVAAPCPDSTNAAGRYVFGALPWRTLGLMPEDGGDGWGRRLLYAVNAAQITTPLPCAVPTAATQRGGLLVLGRDPSVTPPETARALLVLISSGPDGQGGLTPSGQRVPLDAAADPATQAHSPPDTPAPGRESATTPLYAAAATPSFDDLVLPQTLASFPGRGRVL</sequence>
<keyword evidence="2" id="KW-0812">Transmembrane</keyword>
<gene>
    <name evidence="3" type="ORF">RSPPHO_02328</name>
</gene>
<organism evidence="3 4">
    <name type="scientific">Pararhodospirillum photometricum DSM 122</name>
    <dbReference type="NCBI Taxonomy" id="1150469"/>
    <lineage>
        <taxon>Bacteria</taxon>
        <taxon>Pseudomonadati</taxon>
        <taxon>Pseudomonadota</taxon>
        <taxon>Alphaproteobacteria</taxon>
        <taxon>Rhodospirillales</taxon>
        <taxon>Rhodospirillaceae</taxon>
        <taxon>Pararhodospirillum</taxon>
    </lineage>
</organism>
<dbReference type="HOGENOM" id="CLU_946211_0_0_5"/>